<evidence type="ECO:0008006" key="5">
    <source>
        <dbReference type="Google" id="ProtNLM"/>
    </source>
</evidence>
<gene>
    <name evidence="3" type="ORF">PFICI_15209</name>
</gene>
<evidence type="ECO:0000313" key="3">
    <source>
        <dbReference type="EMBL" id="ETS73034.1"/>
    </source>
</evidence>
<dbReference type="CDD" id="cd12148">
    <property type="entry name" value="fungal_TF_MHR"/>
    <property type="match status" value="1"/>
</dbReference>
<evidence type="ECO:0000313" key="4">
    <source>
        <dbReference type="Proteomes" id="UP000030651"/>
    </source>
</evidence>
<dbReference type="InterPro" id="IPR050987">
    <property type="entry name" value="AtrR-like"/>
</dbReference>
<dbReference type="PANTHER" id="PTHR46910">
    <property type="entry name" value="TRANSCRIPTION FACTOR PDR1"/>
    <property type="match status" value="1"/>
</dbReference>
<proteinExistence type="predicted"/>
<evidence type="ECO:0000256" key="1">
    <source>
        <dbReference type="ARBA" id="ARBA00023242"/>
    </source>
</evidence>
<keyword evidence="4" id="KW-1185">Reference proteome</keyword>
<protein>
    <recommendedName>
        <fullName evidence="5">Transcription factor domain-containing protein</fullName>
    </recommendedName>
</protein>
<dbReference type="eggNOG" id="ENOG502T9C3">
    <property type="taxonomic scope" value="Eukaryota"/>
</dbReference>
<dbReference type="InParanoid" id="W3WGV8"/>
<feature type="region of interest" description="Disordered" evidence="2">
    <location>
        <begin position="1"/>
        <end position="35"/>
    </location>
</feature>
<organism evidence="3 4">
    <name type="scientific">Pestalotiopsis fici (strain W106-1 / CGMCC3.15140)</name>
    <dbReference type="NCBI Taxonomy" id="1229662"/>
    <lineage>
        <taxon>Eukaryota</taxon>
        <taxon>Fungi</taxon>
        <taxon>Dikarya</taxon>
        <taxon>Ascomycota</taxon>
        <taxon>Pezizomycotina</taxon>
        <taxon>Sordariomycetes</taxon>
        <taxon>Xylariomycetidae</taxon>
        <taxon>Amphisphaeriales</taxon>
        <taxon>Sporocadaceae</taxon>
        <taxon>Pestalotiopsis</taxon>
    </lineage>
</organism>
<dbReference type="HOGENOM" id="CLU_018104_0_1_1"/>
<reference evidence="4" key="1">
    <citation type="journal article" date="2015" name="BMC Genomics">
        <title>Genomic and transcriptomic analysis of the endophytic fungus Pestalotiopsis fici reveals its lifestyle and high potential for synthesis of natural products.</title>
        <authorList>
            <person name="Wang X."/>
            <person name="Zhang X."/>
            <person name="Liu L."/>
            <person name="Xiang M."/>
            <person name="Wang W."/>
            <person name="Sun X."/>
            <person name="Che Y."/>
            <person name="Guo L."/>
            <person name="Liu G."/>
            <person name="Guo L."/>
            <person name="Wang C."/>
            <person name="Yin W.B."/>
            <person name="Stadler M."/>
            <person name="Zhang X."/>
            <person name="Liu X."/>
        </authorList>
    </citation>
    <scope>NUCLEOTIDE SEQUENCE [LARGE SCALE GENOMIC DNA]</scope>
    <source>
        <strain evidence="4">W106-1 / CGMCC3.15140</strain>
    </source>
</reference>
<name>W3WGV8_PESFW</name>
<feature type="region of interest" description="Disordered" evidence="2">
    <location>
        <begin position="409"/>
        <end position="435"/>
    </location>
</feature>
<dbReference type="OMA" id="DMICSYI"/>
<evidence type="ECO:0000256" key="2">
    <source>
        <dbReference type="SAM" id="MobiDB-lite"/>
    </source>
</evidence>
<dbReference type="PANTHER" id="PTHR46910:SF40">
    <property type="entry name" value="ZN(II)2CYS6 TRANSCRIPTION FACTOR (EUROFUNG)"/>
    <property type="match status" value="1"/>
</dbReference>
<keyword evidence="1" id="KW-0539">Nucleus</keyword>
<dbReference type="GO" id="GO:0003700">
    <property type="term" value="F:DNA-binding transcription factor activity"/>
    <property type="evidence" value="ECO:0007669"/>
    <property type="project" value="InterPro"/>
</dbReference>
<dbReference type="AlphaFoldDB" id="W3WGV8"/>
<sequence>MFSERGAMHISNGAAAARSTQSGPTTTHDRDKGPSGLLPLPIGSLTVEHLVPRHTFKALIAEFLTRVYPLLPLVHVPDFTFRFEAGDYDRDPRFFRLCIAICAVTMASIPRQVETYACHLYQNAGELVERAAHVVLTCRLSSDMSWQQKPTVNDMLVSVMLSMAAHYAEWAHIGWAYASEATHAFRGLELYRREAYTDMTMVESELCKRAFWLMYIMQIHDRLSHITPHTSPCYEPMRTDWDFMLPIEISDSDLEPSRGSNSDADIYHDCRPAISGFIALIKVFLCVAEVSCQQVPGPKTANALSTNVNGPHTSSALQSEVRSSIRRRETLLNVVTRLQKVLEELPDELSLPSNHPSSDSAGTEEEDKSVIGHQYAVMRVNIHVTSLYLQSTLLDICLGSAAEPLEHGNTASVTDKTFPGSPNDPRPSTTGSHGTLWDLRENIVSELLHVLEHSTTKALESNGLSIIVKIREIAASLLVEDDNYNTTNNVEDKSQYYISQFADILARLDYLSRTKQESSVMNRDSAQAGRDILR</sequence>
<dbReference type="EMBL" id="KI912124">
    <property type="protein sequence ID" value="ETS73034.1"/>
    <property type="molecule type" value="Genomic_DNA"/>
</dbReference>
<dbReference type="KEGG" id="pfy:PFICI_15209"/>
<dbReference type="OrthoDB" id="39175at2759"/>
<dbReference type="GeneID" id="19280222"/>
<dbReference type="RefSeq" id="XP_007841981.1">
    <property type="nucleotide sequence ID" value="XM_007843790.1"/>
</dbReference>
<feature type="region of interest" description="Disordered" evidence="2">
    <location>
        <begin position="347"/>
        <end position="367"/>
    </location>
</feature>
<dbReference type="Proteomes" id="UP000030651">
    <property type="component" value="Unassembled WGS sequence"/>
</dbReference>
<accession>W3WGV8</accession>